<evidence type="ECO:0000313" key="17">
    <source>
        <dbReference type="EnsemblMetazoa" id="XP_020894403.1"/>
    </source>
</evidence>
<comment type="function">
    <text evidence="1">Accessory subunit of the mitochondrial membrane respiratory chain NADH dehydrogenase (Complex I), that is believed to be not involved in catalysis. Complex I functions in the transfer of electrons from NADH to the respiratory chain. The immediate electron acceptor for the enzyme is believed to be ubiquinone.</text>
</comment>
<protein>
    <recommendedName>
        <fullName evidence="5">NADH dehydrogenase [ubiquinone] 1 beta subcomplex subunit 9</fullName>
    </recommendedName>
    <alternativeName>
        <fullName evidence="14">Complex I-B22</fullName>
    </alternativeName>
    <alternativeName>
        <fullName evidence="15">NADH-ubiquinone oxidoreductase B22 subunit</fullName>
    </alternativeName>
</protein>
<dbReference type="PANTHER" id="PTHR12868:SF0">
    <property type="entry name" value="NADH DEHYDROGENASE [UBIQUINONE] 1 BETA SUBCOMPLEX SUBUNIT 9"/>
    <property type="match status" value="1"/>
</dbReference>
<evidence type="ECO:0000256" key="11">
    <source>
        <dbReference type="ARBA" id="ARBA00022990"/>
    </source>
</evidence>
<keyword evidence="12" id="KW-0496">Mitochondrion</keyword>
<evidence type="ECO:0000256" key="13">
    <source>
        <dbReference type="ARBA" id="ARBA00023136"/>
    </source>
</evidence>
<evidence type="ECO:0000256" key="5">
    <source>
        <dbReference type="ARBA" id="ARBA00018684"/>
    </source>
</evidence>
<accession>A0A913WUR6</accession>
<evidence type="ECO:0000256" key="2">
    <source>
        <dbReference type="ARBA" id="ARBA00004443"/>
    </source>
</evidence>
<organism evidence="17 18">
    <name type="scientific">Exaiptasia diaphana</name>
    <name type="common">Tropical sea anemone</name>
    <name type="synonym">Aiptasia pulchella</name>
    <dbReference type="NCBI Taxonomy" id="2652724"/>
    <lineage>
        <taxon>Eukaryota</taxon>
        <taxon>Metazoa</taxon>
        <taxon>Cnidaria</taxon>
        <taxon>Anthozoa</taxon>
        <taxon>Hexacorallia</taxon>
        <taxon>Actiniaria</taxon>
        <taxon>Aiptasiidae</taxon>
        <taxon>Exaiptasia</taxon>
    </lineage>
</organism>
<dbReference type="AlphaFoldDB" id="A0A913WUR6"/>
<dbReference type="RefSeq" id="XP_020906464.1">
    <property type="nucleotide sequence ID" value="XM_021050805.1"/>
</dbReference>
<evidence type="ECO:0000256" key="3">
    <source>
        <dbReference type="ARBA" id="ARBA00009508"/>
    </source>
</evidence>
<keyword evidence="13" id="KW-0472">Membrane</keyword>
<evidence type="ECO:0000256" key="1">
    <source>
        <dbReference type="ARBA" id="ARBA00002920"/>
    </source>
</evidence>
<comment type="subcellular location">
    <subcellularLocation>
        <location evidence="2">Mitochondrion inner membrane</location>
        <topology evidence="2">Peripheral membrane protein</topology>
        <orientation evidence="2">Matrix side</orientation>
    </subcellularLocation>
</comment>
<name>A0A913WUR6_EXADI</name>
<keyword evidence="8" id="KW-0679">Respiratory chain</keyword>
<keyword evidence="9" id="KW-0999">Mitochondrion inner membrane</keyword>
<evidence type="ECO:0000256" key="8">
    <source>
        <dbReference type="ARBA" id="ARBA00022660"/>
    </source>
</evidence>
<dbReference type="PANTHER" id="PTHR12868">
    <property type="entry name" value="NADH-UBIQUINONE OXIDOREDUCTASE B22 SUBUNIT"/>
    <property type="match status" value="1"/>
</dbReference>
<dbReference type="OMA" id="KWERNAP"/>
<dbReference type="EnsemblMetazoa" id="XM_021050805.1">
    <property type="protein sequence ID" value="XP_020906464.1"/>
    <property type="gene ID" value="LOC110244598"/>
</dbReference>
<dbReference type="InterPro" id="IPR045292">
    <property type="entry name" value="Complex1_LYR_NDUFB9_LYRM3"/>
</dbReference>
<evidence type="ECO:0000256" key="9">
    <source>
        <dbReference type="ARBA" id="ARBA00022792"/>
    </source>
</evidence>
<dbReference type="CDD" id="cd20263">
    <property type="entry name" value="Complex1_LYR_NDUFB9_LYRM3"/>
    <property type="match status" value="1"/>
</dbReference>
<evidence type="ECO:0000256" key="14">
    <source>
        <dbReference type="ARBA" id="ARBA00030192"/>
    </source>
</evidence>
<keyword evidence="18" id="KW-1185">Reference proteome</keyword>
<keyword evidence="6" id="KW-0813">Transport</keyword>
<dbReference type="InterPro" id="IPR008011">
    <property type="entry name" value="Complex1_LYR_dom"/>
</dbReference>
<sequence length="127" mass="15137">MAYVSTSHLVRGITHQQRVTRLYRNSLKHLLSWCIGREGWRKEALELRARFDANKEETDRKKIAAIMDQAEVEFEQRKHPYPYLGPTVPDGSKWERNTPPAPHVLMMLPQEEEWYKEMMDYANYKTD</sequence>
<dbReference type="GeneID" id="110244598"/>
<comment type="similarity">
    <text evidence="3">Belongs to the complex I LYR family.</text>
</comment>
<dbReference type="GO" id="GO:0006120">
    <property type="term" value="P:mitochondrial electron transport, NADH to ubiquinone"/>
    <property type="evidence" value="ECO:0007669"/>
    <property type="project" value="InterPro"/>
</dbReference>
<dbReference type="RefSeq" id="XP_020894403.1">
    <property type="nucleotide sequence ID" value="XM_021038744.1"/>
</dbReference>
<evidence type="ECO:0000256" key="12">
    <source>
        <dbReference type="ARBA" id="ARBA00023128"/>
    </source>
</evidence>
<evidence type="ECO:0000256" key="4">
    <source>
        <dbReference type="ARBA" id="ARBA00011790"/>
    </source>
</evidence>
<evidence type="ECO:0000256" key="6">
    <source>
        <dbReference type="ARBA" id="ARBA00022448"/>
    </source>
</evidence>
<dbReference type="OrthoDB" id="13598at2759"/>
<evidence type="ECO:0000256" key="15">
    <source>
        <dbReference type="ARBA" id="ARBA00032528"/>
    </source>
</evidence>
<proteinExistence type="inferred from homology"/>
<dbReference type="Proteomes" id="UP000887567">
    <property type="component" value="Unplaced"/>
</dbReference>
<dbReference type="Pfam" id="PF05347">
    <property type="entry name" value="Complex1_LYR"/>
    <property type="match status" value="1"/>
</dbReference>
<dbReference type="KEGG" id="epa:110233451"/>
<keyword evidence="11" id="KW-0007">Acetylation</keyword>
<dbReference type="InterPro" id="IPR033034">
    <property type="entry name" value="NDUFB9"/>
</dbReference>
<keyword evidence="7" id="KW-0597">Phosphoprotein</keyword>
<dbReference type="GO" id="GO:0005743">
    <property type="term" value="C:mitochondrial inner membrane"/>
    <property type="evidence" value="ECO:0007669"/>
    <property type="project" value="UniProtKB-SubCell"/>
</dbReference>
<feature type="domain" description="Complex 1 LYR protein" evidence="16">
    <location>
        <begin position="17"/>
        <end position="75"/>
    </location>
</feature>
<dbReference type="EnsemblMetazoa" id="XM_021038744.1">
    <property type="protein sequence ID" value="XP_020894403.1"/>
    <property type="gene ID" value="LOC110233451"/>
</dbReference>
<evidence type="ECO:0000313" key="18">
    <source>
        <dbReference type="Proteomes" id="UP000887567"/>
    </source>
</evidence>
<evidence type="ECO:0000256" key="7">
    <source>
        <dbReference type="ARBA" id="ARBA00022553"/>
    </source>
</evidence>
<dbReference type="GeneID" id="110233451"/>
<evidence type="ECO:0000259" key="16">
    <source>
        <dbReference type="Pfam" id="PF05347"/>
    </source>
</evidence>
<keyword evidence="10" id="KW-0249">Electron transport</keyword>
<comment type="subunit">
    <text evidence="4">Mammalian complex I is composed of 45 different subunits.</text>
</comment>
<evidence type="ECO:0000256" key="10">
    <source>
        <dbReference type="ARBA" id="ARBA00022982"/>
    </source>
</evidence>
<dbReference type="KEGG" id="epa:110244598"/>
<reference evidence="17" key="1">
    <citation type="submission" date="2022-11" db="UniProtKB">
        <authorList>
            <consortium name="EnsemblMetazoa"/>
        </authorList>
    </citation>
    <scope>IDENTIFICATION</scope>
</reference>